<dbReference type="RefSeq" id="WP_005442094.1">
    <property type="nucleotide sequence ID" value="NZ_CM001466.1"/>
</dbReference>
<sequence>MKRLVIVLVVLVGLLVGADFAAAAFAEHTVSQKAREQLGLSDDPAVEIHGFPFTTQALSGEYDHISIGAQGVRVQDLQDVAVRADLHGVTAPISDLTAGNVDNIRIDRLAGEITLKASDIARVAPLTNIDDLRIEPSSKAYVLHGEGVDEEREAQVEEDTDDSTAGVRLSGKADVAGERIEIFAFAMIELEGTTIRITPHRLQFGNDQETTVVPDEVQQALLPHFEADINAGEMPFTVTPTAVRVDSGSLTLHGEAKNVTFAGASNAFGG</sequence>
<evidence type="ECO:0000313" key="2">
    <source>
        <dbReference type="EMBL" id="EHY89455.1"/>
    </source>
</evidence>
<dbReference type="AlphaFoldDB" id="H8G8T9"/>
<keyword evidence="3" id="KW-1185">Reference proteome</keyword>
<protein>
    <recommendedName>
        <fullName evidence="4">DUF2993 domain-containing protein</fullName>
    </recommendedName>
</protein>
<dbReference type="Proteomes" id="UP000004705">
    <property type="component" value="Chromosome"/>
</dbReference>
<evidence type="ECO:0000256" key="1">
    <source>
        <dbReference type="SAM" id="SignalP"/>
    </source>
</evidence>
<evidence type="ECO:0008006" key="4">
    <source>
        <dbReference type="Google" id="ProtNLM"/>
    </source>
</evidence>
<reference evidence="2 3" key="1">
    <citation type="journal article" date="2012" name="Stand. Genomic Sci.">
        <title>Genome sequence of the soil bacterium Saccharomonospora azurea type strain (NA-128(T)).</title>
        <authorList>
            <person name="Klenk H.P."/>
            <person name="Held B."/>
            <person name="Lucas S."/>
            <person name="Lapidus A."/>
            <person name="Copeland A."/>
            <person name="Hammon N."/>
            <person name="Pitluck S."/>
            <person name="Goodwin L.A."/>
            <person name="Han C."/>
            <person name="Tapia R."/>
            <person name="Brambilla E.M."/>
            <person name="Potter G."/>
            <person name="Land M."/>
            <person name="Ivanova N."/>
            <person name="Rohde M."/>
            <person name="Goker M."/>
            <person name="Detter J.C."/>
            <person name="Kyrpides N.C."/>
            <person name="Woyke T."/>
        </authorList>
    </citation>
    <scope>NUCLEOTIDE SEQUENCE [LARGE SCALE GENOMIC DNA]</scope>
    <source>
        <strain evidence="2 3">NA-128</strain>
    </source>
</reference>
<gene>
    <name evidence="2" type="ORF">SacazDRAFT_02561</name>
</gene>
<dbReference type="HOGENOM" id="CLU_036478_1_0_11"/>
<evidence type="ECO:0000313" key="3">
    <source>
        <dbReference type="Proteomes" id="UP000004705"/>
    </source>
</evidence>
<dbReference type="InterPro" id="IPR021373">
    <property type="entry name" value="DUF2993"/>
</dbReference>
<feature type="chain" id="PRO_5003611960" description="DUF2993 domain-containing protein" evidence="1">
    <location>
        <begin position="24"/>
        <end position="270"/>
    </location>
</feature>
<organism evidence="2 3">
    <name type="scientific">Saccharomonospora azurea NA-128</name>
    <dbReference type="NCBI Taxonomy" id="882081"/>
    <lineage>
        <taxon>Bacteria</taxon>
        <taxon>Bacillati</taxon>
        <taxon>Actinomycetota</taxon>
        <taxon>Actinomycetes</taxon>
        <taxon>Pseudonocardiales</taxon>
        <taxon>Pseudonocardiaceae</taxon>
        <taxon>Saccharomonospora</taxon>
    </lineage>
</organism>
<dbReference type="OrthoDB" id="3215846at2"/>
<name>H8G8T9_9PSEU</name>
<accession>H8G8T9</accession>
<dbReference type="EMBL" id="CM001466">
    <property type="protein sequence ID" value="EHY89455.1"/>
    <property type="molecule type" value="Genomic_DNA"/>
</dbReference>
<keyword evidence="1" id="KW-0732">Signal</keyword>
<proteinExistence type="predicted"/>
<dbReference type="Pfam" id="PF11209">
    <property type="entry name" value="LmeA"/>
    <property type="match status" value="1"/>
</dbReference>
<feature type="signal peptide" evidence="1">
    <location>
        <begin position="1"/>
        <end position="23"/>
    </location>
</feature>